<evidence type="ECO:0000256" key="6">
    <source>
        <dbReference type="ARBA" id="ARBA00023136"/>
    </source>
</evidence>
<evidence type="ECO:0000313" key="9">
    <source>
        <dbReference type="Proteomes" id="UP000306409"/>
    </source>
</evidence>
<comment type="subcellular location">
    <subcellularLocation>
        <location evidence="1 7">Cell membrane</location>
        <topology evidence="1 7">Multi-pass membrane protein</topology>
    </subcellularLocation>
</comment>
<name>A0A4U7JFP9_9FIRM</name>
<dbReference type="InterPro" id="IPR000515">
    <property type="entry name" value="MetI-like"/>
</dbReference>
<dbReference type="KEGG" id="rher:EHE19_012760"/>
<feature type="transmembrane region" description="Helical" evidence="7">
    <location>
        <begin position="72"/>
        <end position="94"/>
    </location>
</feature>
<keyword evidence="5 7" id="KW-1133">Transmembrane helix</keyword>
<dbReference type="PANTHER" id="PTHR30193">
    <property type="entry name" value="ABC TRANSPORTER PERMEASE PROTEIN"/>
    <property type="match status" value="1"/>
</dbReference>
<dbReference type="AlphaFoldDB" id="A0A4U7JFP9"/>
<dbReference type="PANTHER" id="PTHR30193:SF37">
    <property type="entry name" value="INNER MEMBRANE ABC TRANSPORTER PERMEASE PROTEIN YCJO"/>
    <property type="match status" value="1"/>
</dbReference>
<dbReference type="InterPro" id="IPR035906">
    <property type="entry name" value="MetI-like_sf"/>
</dbReference>
<accession>A0A4U7JFP9</accession>
<dbReference type="PROSITE" id="PS50928">
    <property type="entry name" value="ABC_TM1"/>
    <property type="match status" value="1"/>
</dbReference>
<sequence>MDSVLSNKKAICIFVIPTLIVFCVIVFLPIFMSAYYSTLDWDGIGKGTFIGIDNYIKLFSDDVFLKSILNSFLFAFASIFIQLSISLVLALILANGVKGEKLYRTIYFIPVIISTIVIGQLWTKIYNADYGLLNALLKSIGLENLAYDWLGKENTALVCSFIPTLWQYVGYHMLIMYSGAKSISDEIYEAAEIDGSSKINTAFKITIPLLKPILKVCLIFSLIGSLKVFDLIYVLTNGGPLHATEVPSTLMYSSVFNSYQYGYGSAMAVFIIIECLVFTIILDKVFKTE</sequence>
<dbReference type="GO" id="GO:0005886">
    <property type="term" value="C:plasma membrane"/>
    <property type="evidence" value="ECO:0007669"/>
    <property type="project" value="UniProtKB-SubCell"/>
</dbReference>
<evidence type="ECO:0000256" key="2">
    <source>
        <dbReference type="ARBA" id="ARBA00022448"/>
    </source>
</evidence>
<evidence type="ECO:0000256" key="7">
    <source>
        <dbReference type="RuleBase" id="RU363032"/>
    </source>
</evidence>
<keyword evidence="6 7" id="KW-0472">Membrane</keyword>
<keyword evidence="9" id="KW-1185">Reference proteome</keyword>
<protein>
    <submittedName>
        <fullName evidence="8">Sugar ABC transporter permease</fullName>
    </submittedName>
</protein>
<feature type="transmembrane region" description="Helical" evidence="7">
    <location>
        <begin position="213"/>
        <end position="235"/>
    </location>
</feature>
<reference evidence="8 9" key="1">
    <citation type="submission" date="2020-09" db="EMBL/GenBank/DDBJ databases">
        <title>Characterization and genome sequencing of Ruminiclostridium sp. nov. MA18.</title>
        <authorList>
            <person name="Rettenmaier R."/>
            <person name="Kowollik M.-L."/>
            <person name="Liebl W."/>
            <person name="Zverlov V."/>
        </authorList>
    </citation>
    <scope>NUCLEOTIDE SEQUENCE [LARGE SCALE GENOMIC DNA]</scope>
    <source>
        <strain evidence="8 9">MA18</strain>
    </source>
</reference>
<feature type="transmembrane region" description="Helical" evidence="7">
    <location>
        <begin position="155"/>
        <end position="174"/>
    </location>
</feature>
<proteinExistence type="inferred from homology"/>
<evidence type="ECO:0000256" key="4">
    <source>
        <dbReference type="ARBA" id="ARBA00022692"/>
    </source>
</evidence>
<dbReference type="InterPro" id="IPR051393">
    <property type="entry name" value="ABC_transporter_permease"/>
</dbReference>
<organism evidence="8 9">
    <name type="scientific">Ruminiclostridium herbifermentans</name>
    <dbReference type="NCBI Taxonomy" id="2488810"/>
    <lineage>
        <taxon>Bacteria</taxon>
        <taxon>Bacillati</taxon>
        <taxon>Bacillota</taxon>
        <taxon>Clostridia</taxon>
        <taxon>Eubacteriales</taxon>
        <taxon>Oscillospiraceae</taxon>
        <taxon>Ruminiclostridium</taxon>
    </lineage>
</organism>
<evidence type="ECO:0000313" key="8">
    <source>
        <dbReference type="EMBL" id="QNU65775.1"/>
    </source>
</evidence>
<dbReference type="Pfam" id="PF00528">
    <property type="entry name" value="BPD_transp_1"/>
    <property type="match status" value="1"/>
</dbReference>
<dbReference type="RefSeq" id="WP_137697854.1">
    <property type="nucleotide sequence ID" value="NZ_CP061336.1"/>
</dbReference>
<feature type="transmembrane region" description="Helical" evidence="7">
    <location>
        <begin position="261"/>
        <end position="282"/>
    </location>
</feature>
<evidence type="ECO:0000256" key="3">
    <source>
        <dbReference type="ARBA" id="ARBA00022475"/>
    </source>
</evidence>
<gene>
    <name evidence="8" type="ORF">EHE19_012760</name>
</gene>
<dbReference type="CDD" id="cd06261">
    <property type="entry name" value="TM_PBP2"/>
    <property type="match status" value="1"/>
</dbReference>
<evidence type="ECO:0000256" key="5">
    <source>
        <dbReference type="ARBA" id="ARBA00022989"/>
    </source>
</evidence>
<dbReference type="Gene3D" id="1.10.3720.10">
    <property type="entry name" value="MetI-like"/>
    <property type="match status" value="1"/>
</dbReference>
<comment type="similarity">
    <text evidence="7">Belongs to the binding-protein-dependent transport system permease family.</text>
</comment>
<keyword evidence="3" id="KW-1003">Cell membrane</keyword>
<feature type="transmembrane region" description="Helical" evidence="7">
    <location>
        <begin position="106"/>
        <end position="123"/>
    </location>
</feature>
<evidence type="ECO:0000256" key="1">
    <source>
        <dbReference type="ARBA" id="ARBA00004651"/>
    </source>
</evidence>
<dbReference type="EMBL" id="CP061336">
    <property type="protein sequence ID" value="QNU65775.1"/>
    <property type="molecule type" value="Genomic_DNA"/>
</dbReference>
<feature type="transmembrane region" description="Helical" evidence="7">
    <location>
        <begin position="12"/>
        <end position="36"/>
    </location>
</feature>
<dbReference type="OrthoDB" id="1737794at2"/>
<dbReference type="GO" id="GO:0055085">
    <property type="term" value="P:transmembrane transport"/>
    <property type="evidence" value="ECO:0007669"/>
    <property type="project" value="InterPro"/>
</dbReference>
<keyword evidence="4 7" id="KW-0812">Transmembrane</keyword>
<dbReference type="Proteomes" id="UP000306409">
    <property type="component" value="Chromosome"/>
</dbReference>
<keyword evidence="2 7" id="KW-0813">Transport</keyword>
<dbReference type="SUPFAM" id="SSF161098">
    <property type="entry name" value="MetI-like"/>
    <property type="match status" value="1"/>
</dbReference>